<dbReference type="PROSITE" id="PS00455">
    <property type="entry name" value="AMP_BINDING"/>
    <property type="match status" value="1"/>
</dbReference>
<evidence type="ECO:0000313" key="5">
    <source>
        <dbReference type="Proteomes" id="UP000076552"/>
    </source>
</evidence>
<reference evidence="4 5" key="1">
    <citation type="submission" date="2015-06" db="EMBL/GenBank/DDBJ databases">
        <title>Survival trade-offs in plant roots during colonization by closely related pathogenic and mutualistic fungi.</title>
        <authorList>
            <person name="Hacquard S."/>
            <person name="Kracher B."/>
            <person name="Hiruma K."/>
            <person name="Weinman A."/>
            <person name="Muench P."/>
            <person name="Garrido Oter R."/>
            <person name="Ver Loren van Themaat E."/>
            <person name="Dallerey J.-F."/>
            <person name="Damm U."/>
            <person name="Henrissat B."/>
            <person name="Lespinet O."/>
            <person name="Thon M."/>
            <person name="Kemen E."/>
            <person name="McHardy A.C."/>
            <person name="Schulze-Lefert P."/>
            <person name="O'Connell R.J."/>
        </authorList>
    </citation>
    <scope>NUCLEOTIDE SEQUENCE [LARGE SCALE GENOMIC DNA]</scope>
    <source>
        <strain evidence="4 5">0861</strain>
    </source>
</reference>
<evidence type="ECO:0000256" key="2">
    <source>
        <dbReference type="ARBA" id="ARBA00022553"/>
    </source>
</evidence>
<protein>
    <submittedName>
        <fullName evidence="4">Nonribosomal peptide synthase</fullName>
    </submittedName>
</protein>
<dbReference type="InterPro" id="IPR042099">
    <property type="entry name" value="ANL_N_sf"/>
</dbReference>
<dbReference type="EMBL" id="LFIV01000107">
    <property type="protein sequence ID" value="KZL69406.1"/>
    <property type="molecule type" value="Genomic_DNA"/>
</dbReference>
<dbReference type="PANTHER" id="PTHR45527">
    <property type="entry name" value="NONRIBOSOMAL PEPTIDE SYNTHETASE"/>
    <property type="match status" value="1"/>
</dbReference>
<evidence type="ECO:0000313" key="4">
    <source>
        <dbReference type="EMBL" id="KZL69406.1"/>
    </source>
</evidence>
<dbReference type="GO" id="GO:0005737">
    <property type="term" value="C:cytoplasm"/>
    <property type="evidence" value="ECO:0007669"/>
    <property type="project" value="TreeGrafter"/>
</dbReference>
<organism evidence="4 5">
    <name type="scientific">Colletotrichum tofieldiae</name>
    <dbReference type="NCBI Taxonomy" id="708197"/>
    <lineage>
        <taxon>Eukaryota</taxon>
        <taxon>Fungi</taxon>
        <taxon>Dikarya</taxon>
        <taxon>Ascomycota</taxon>
        <taxon>Pezizomycotina</taxon>
        <taxon>Sordariomycetes</taxon>
        <taxon>Hypocreomycetidae</taxon>
        <taxon>Glomerellales</taxon>
        <taxon>Glomerellaceae</taxon>
        <taxon>Colletotrichum</taxon>
        <taxon>Colletotrichum spaethianum species complex</taxon>
    </lineage>
</organism>
<dbReference type="GO" id="GO:0043041">
    <property type="term" value="P:amino acid activation for nonribosomal peptide biosynthetic process"/>
    <property type="evidence" value="ECO:0007669"/>
    <property type="project" value="TreeGrafter"/>
</dbReference>
<dbReference type="PANTHER" id="PTHR45527:SF12">
    <property type="entry name" value="NONRIBOSOMAL PEPTIDE SYNTHETASE IVOA"/>
    <property type="match status" value="1"/>
</dbReference>
<dbReference type="GO" id="GO:0031177">
    <property type="term" value="F:phosphopantetheine binding"/>
    <property type="evidence" value="ECO:0007669"/>
    <property type="project" value="TreeGrafter"/>
</dbReference>
<keyword evidence="5" id="KW-1185">Reference proteome</keyword>
<keyword evidence="1" id="KW-0596">Phosphopantetheine</keyword>
<sequence length="142" mass="15529">MEDEDIAAFSTQALTIICFLEADGLRLCLSFDDRFCSRDLERTQLRHIETASAEDMQQIWGWNASVPGNVSTCFHDAITATATHLPDAPAVDGWDRRFTYAYLMHAANGADNALFVVFTSGSTGTPKGAVLTHSGFSSATRY</sequence>
<dbReference type="Gene3D" id="3.40.50.12780">
    <property type="entry name" value="N-terminal domain of ligase-like"/>
    <property type="match status" value="1"/>
</dbReference>
<evidence type="ECO:0000256" key="1">
    <source>
        <dbReference type="ARBA" id="ARBA00022450"/>
    </source>
</evidence>
<dbReference type="Proteomes" id="UP000076552">
    <property type="component" value="Unassembled WGS sequence"/>
</dbReference>
<dbReference type="InterPro" id="IPR000873">
    <property type="entry name" value="AMP-dep_synth/lig_dom"/>
</dbReference>
<dbReference type="AlphaFoldDB" id="A0A166RLD3"/>
<evidence type="ECO:0000259" key="3">
    <source>
        <dbReference type="Pfam" id="PF00501"/>
    </source>
</evidence>
<comment type="caution">
    <text evidence="4">The sequence shown here is derived from an EMBL/GenBank/DDBJ whole genome shotgun (WGS) entry which is preliminary data.</text>
</comment>
<keyword evidence="2" id="KW-0597">Phosphoprotein</keyword>
<accession>A0A166RLD3</accession>
<dbReference type="GO" id="GO:0044550">
    <property type="term" value="P:secondary metabolite biosynthetic process"/>
    <property type="evidence" value="ECO:0007669"/>
    <property type="project" value="TreeGrafter"/>
</dbReference>
<gene>
    <name evidence="4" type="ORF">CT0861_13157</name>
</gene>
<dbReference type="Pfam" id="PF00501">
    <property type="entry name" value="AMP-binding"/>
    <property type="match status" value="1"/>
</dbReference>
<dbReference type="SUPFAM" id="SSF56801">
    <property type="entry name" value="Acetyl-CoA synthetase-like"/>
    <property type="match status" value="1"/>
</dbReference>
<dbReference type="InterPro" id="IPR020845">
    <property type="entry name" value="AMP-binding_CS"/>
</dbReference>
<name>A0A166RLD3_9PEZI</name>
<proteinExistence type="predicted"/>
<dbReference type="STRING" id="708197.A0A166RLD3"/>
<feature type="domain" description="AMP-dependent synthetase/ligase" evidence="3">
    <location>
        <begin position="108"/>
        <end position="139"/>
    </location>
</feature>